<evidence type="ECO:0000313" key="1">
    <source>
        <dbReference type="EMBL" id="PQQ10125.1"/>
    </source>
</evidence>
<protein>
    <submittedName>
        <fullName evidence="1">Uncharacterized protein</fullName>
    </submittedName>
</protein>
<sequence>MHFLEVKKYKLHTILLSSISAVVAALNLSKRSNVPTAELKGLIGIFGSLSHTLLLLGNLDIEGVAQLFLSAGLSPPFEPAIFVKSPPPNELRILPFKPPSLPTHPLKSGYC</sequence>
<dbReference type="Proteomes" id="UP000250321">
    <property type="component" value="Unassembled WGS sequence"/>
</dbReference>
<name>A0A314YNI9_PRUYE</name>
<proteinExistence type="predicted"/>
<reference evidence="1 2" key="1">
    <citation type="submission" date="2018-02" db="EMBL/GenBank/DDBJ databases">
        <title>Draft genome of wild Prunus yedoensis var. nudiflora.</title>
        <authorList>
            <person name="Baek S."/>
            <person name="Kim J.-H."/>
            <person name="Choi K."/>
            <person name="Kim G.-B."/>
            <person name="Cho A."/>
            <person name="Jang H."/>
            <person name="Shin C.-H."/>
            <person name="Yu H.-J."/>
            <person name="Mun J.-H."/>
        </authorList>
    </citation>
    <scope>NUCLEOTIDE SEQUENCE [LARGE SCALE GENOMIC DNA]</scope>
    <source>
        <strain evidence="2">cv. Jeju island</strain>
        <tissue evidence="1">Leaf</tissue>
    </source>
</reference>
<accession>A0A314YNI9</accession>
<organism evidence="1 2">
    <name type="scientific">Prunus yedoensis var. nudiflora</name>
    <dbReference type="NCBI Taxonomy" id="2094558"/>
    <lineage>
        <taxon>Eukaryota</taxon>
        <taxon>Viridiplantae</taxon>
        <taxon>Streptophyta</taxon>
        <taxon>Embryophyta</taxon>
        <taxon>Tracheophyta</taxon>
        <taxon>Spermatophyta</taxon>
        <taxon>Magnoliopsida</taxon>
        <taxon>eudicotyledons</taxon>
        <taxon>Gunneridae</taxon>
        <taxon>Pentapetalae</taxon>
        <taxon>rosids</taxon>
        <taxon>fabids</taxon>
        <taxon>Rosales</taxon>
        <taxon>Rosaceae</taxon>
        <taxon>Amygdaloideae</taxon>
        <taxon>Amygdaleae</taxon>
        <taxon>Prunus</taxon>
    </lineage>
</organism>
<dbReference type="EMBL" id="PJQY01000543">
    <property type="protein sequence ID" value="PQQ10125.1"/>
    <property type="molecule type" value="Genomic_DNA"/>
</dbReference>
<comment type="caution">
    <text evidence="1">The sequence shown here is derived from an EMBL/GenBank/DDBJ whole genome shotgun (WGS) entry which is preliminary data.</text>
</comment>
<dbReference type="AlphaFoldDB" id="A0A314YNI9"/>
<keyword evidence="2" id="KW-1185">Reference proteome</keyword>
<evidence type="ECO:0000313" key="2">
    <source>
        <dbReference type="Proteomes" id="UP000250321"/>
    </source>
</evidence>
<gene>
    <name evidence="1" type="ORF">Pyn_31409</name>
</gene>